<dbReference type="SUPFAM" id="SSF54928">
    <property type="entry name" value="RNA-binding domain, RBD"/>
    <property type="match status" value="1"/>
</dbReference>
<dbReference type="InterPro" id="IPR040434">
    <property type="entry name" value="TSAP1"/>
</dbReference>
<sequence length="297" mass="33560">MVERTANTLWMGDLEPYMDEAFISNAFHTMGEGVVSVKVIKNKHTGMPTGYCFVEFPDQEGAHRAMLSLNGKIVPGSMPYKRFKLNHASFGREHLNVPEFSLFVGDLTEDVDDLILYSHFHTHYKNLRGAKVVVDENGKSRGYGFVRFTCEKDQQKALVEMQHYTGIGRKPIRVSLATPKKTQAGMTGGTYTASSSSGYDYYQGGAYNQGYYNNWWQAYQQPGYGGYDSYMGHSDPYAQGDADGYDVGESLVDPDTRVDARRLNHEFINQNEELYDSMESSRWFPIDNASTKVTEVK</sequence>
<dbReference type="Proteomes" id="UP000014760">
    <property type="component" value="Unassembled WGS sequence"/>
</dbReference>
<dbReference type="EMBL" id="KB302274">
    <property type="protein sequence ID" value="ELU04461.1"/>
    <property type="molecule type" value="Genomic_DNA"/>
</dbReference>
<dbReference type="PANTHER" id="PTHR37457:SF3">
    <property type="entry name" value="TRNA SELENOCYSTEINE-ASSOCIATED PROTEIN 1"/>
    <property type="match status" value="1"/>
</dbReference>
<keyword evidence="3" id="KW-0694">RNA-binding</keyword>
<feature type="domain" description="RRM" evidence="4">
    <location>
        <begin position="7"/>
        <end position="90"/>
    </location>
</feature>
<dbReference type="OrthoDB" id="446113at2759"/>
<organism evidence="5">
    <name type="scientific">Capitella teleta</name>
    <name type="common">Polychaete worm</name>
    <dbReference type="NCBI Taxonomy" id="283909"/>
    <lineage>
        <taxon>Eukaryota</taxon>
        <taxon>Metazoa</taxon>
        <taxon>Spiralia</taxon>
        <taxon>Lophotrochozoa</taxon>
        <taxon>Annelida</taxon>
        <taxon>Polychaeta</taxon>
        <taxon>Sedentaria</taxon>
        <taxon>Scolecida</taxon>
        <taxon>Capitellidae</taxon>
        <taxon>Capitella</taxon>
    </lineage>
</organism>
<evidence type="ECO:0000256" key="2">
    <source>
        <dbReference type="ARBA" id="ARBA00033477"/>
    </source>
</evidence>
<reference evidence="6" key="3">
    <citation type="submission" date="2015-06" db="UniProtKB">
        <authorList>
            <consortium name="EnsemblMetazoa"/>
        </authorList>
    </citation>
    <scope>IDENTIFICATION</scope>
</reference>
<dbReference type="InterPro" id="IPR035979">
    <property type="entry name" value="RBD_domain_sf"/>
</dbReference>
<dbReference type="InterPro" id="IPR012677">
    <property type="entry name" value="Nucleotide-bd_a/b_plait_sf"/>
</dbReference>
<evidence type="ECO:0000256" key="1">
    <source>
        <dbReference type="ARBA" id="ARBA00008920"/>
    </source>
</evidence>
<dbReference type="CDD" id="cd12610">
    <property type="entry name" value="RRM1_SECp43"/>
    <property type="match status" value="1"/>
</dbReference>
<comment type="similarity">
    <text evidence="1">Belongs to the RRM TRSPAP family.</text>
</comment>
<evidence type="ECO:0000313" key="6">
    <source>
        <dbReference type="EnsemblMetazoa" id="CapteP181109"/>
    </source>
</evidence>
<reference evidence="7" key="1">
    <citation type="submission" date="2012-12" db="EMBL/GenBank/DDBJ databases">
        <authorList>
            <person name="Hellsten U."/>
            <person name="Grimwood J."/>
            <person name="Chapman J.A."/>
            <person name="Shapiro H."/>
            <person name="Aerts A."/>
            <person name="Otillar R.P."/>
            <person name="Terry A.Y."/>
            <person name="Boore J.L."/>
            <person name="Simakov O."/>
            <person name="Marletaz F."/>
            <person name="Cho S.-J."/>
            <person name="Edsinger-Gonzales E."/>
            <person name="Havlak P."/>
            <person name="Kuo D.-H."/>
            <person name="Larsson T."/>
            <person name="Lv J."/>
            <person name="Arendt D."/>
            <person name="Savage R."/>
            <person name="Osoegawa K."/>
            <person name="de Jong P."/>
            <person name="Lindberg D.R."/>
            <person name="Seaver E.C."/>
            <person name="Weisblat D.A."/>
            <person name="Putnam N.H."/>
            <person name="Grigoriev I.V."/>
            <person name="Rokhsar D.S."/>
        </authorList>
    </citation>
    <scope>NUCLEOTIDE SEQUENCE</scope>
    <source>
        <strain evidence="7">I ESC-2004</strain>
    </source>
</reference>
<dbReference type="InterPro" id="IPR041085">
    <property type="entry name" value="TSAP1_C"/>
</dbReference>
<accession>R7UEG4</accession>
<dbReference type="Pfam" id="PF17654">
    <property type="entry name" value="Trnau1ap"/>
    <property type="match status" value="1"/>
</dbReference>
<dbReference type="FunCoup" id="R7UEG4">
    <property type="interactions" value="1517"/>
</dbReference>
<dbReference type="OMA" id="YDMNGYV"/>
<dbReference type="FunFam" id="3.30.70.330:FF:000159">
    <property type="entry name" value="tRNA selenocysteine 1-associated protein 1"/>
    <property type="match status" value="1"/>
</dbReference>
<dbReference type="GO" id="GO:0003723">
    <property type="term" value="F:RNA binding"/>
    <property type="evidence" value="ECO:0007669"/>
    <property type="project" value="UniProtKB-UniRule"/>
</dbReference>
<reference evidence="5 7" key="2">
    <citation type="journal article" date="2013" name="Nature">
        <title>Insights into bilaterian evolution from three spiralian genomes.</title>
        <authorList>
            <person name="Simakov O."/>
            <person name="Marletaz F."/>
            <person name="Cho S.J."/>
            <person name="Edsinger-Gonzales E."/>
            <person name="Havlak P."/>
            <person name="Hellsten U."/>
            <person name="Kuo D.H."/>
            <person name="Larsson T."/>
            <person name="Lv J."/>
            <person name="Arendt D."/>
            <person name="Savage R."/>
            <person name="Osoegawa K."/>
            <person name="de Jong P."/>
            <person name="Grimwood J."/>
            <person name="Chapman J.A."/>
            <person name="Shapiro H."/>
            <person name="Aerts A."/>
            <person name="Otillar R.P."/>
            <person name="Terry A.Y."/>
            <person name="Boore J.L."/>
            <person name="Grigoriev I.V."/>
            <person name="Lindberg D.R."/>
            <person name="Seaver E.C."/>
            <person name="Weisblat D.A."/>
            <person name="Putnam N.H."/>
            <person name="Rokhsar D.S."/>
        </authorList>
    </citation>
    <scope>NUCLEOTIDE SEQUENCE</scope>
    <source>
        <strain evidence="5 7">I ESC-2004</strain>
    </source>
</reference>
<dbReference type="EMBL" id="AMQN01008140">
    <property type="status" value="NOT_ANNOTATED_CDS"/>
    <property type="molecule type" value="Genomic_DNA"/>
</dbReference>
<evidence type="ECO:0000313" key="7">
    <source>
        <dbReference type="Proteomes" id="UP000014760"/>
    </source>
</evidence>
<dbReference type="Gene3D" id="3.30.70.330">
    <property type="match status" value="2"/>
</dbReference>
<dbReference type="STRING" id="283909.R7UEG4"/>
<name>R7UEG4_CAPTE</name>
<dbReference type="PROSITE" id="PS50102">
    <property type="entry name" value="RRM"/>
    <property type="match status" value="2"/>
</dbReference>
<dbReference type="InterPro" id="IPR000504">
    <property type="entry name" value="RRM_dom"/>
</dbReference>
<dbReference type="EMBL" id="AMQN01008141">
    <property type="status" value="NOT_ANNOTATED_CDS"/>
    <property type="molecule type" value="Genomic_DNA"/>
</dbReference>
<dbReference type="Pfam" id="PF00076">
    <property type="entry name" value="RRM_1"/>
    <property type="match status" value="2"/>
</dbReference>
<dbReference type="SMART" id="SM00360">
    <property type="entry name" value="RRM"/>
    <property type="match status" value="2"/>
</dbReference>
<feature type="domain" description="RRM" evidence="4">
    <location>
        <begin position="100"/>
        <end position="179"/>
    </location>
</feature>
<dbReference type="PANTHER" id="PTHR37457">
    <property type="entry name" value="TRNA SELENOCYSTEINE 1-ASSOCIATED PROTEIN 1-RELATED"/>
    <property type="match status" value="1"/>
</dbReference>
<protein>
    <recommendedName>
        <fullName evidence="2">tRNA selenocysteine-associated protein 1</fullName>
    </recommendedName>
</protein>
<dbReference type="EnsemblMetazoa" id="CapteT181109">
    <property type="protein sequence ID" value="CapteP181109"/>
    <property type="gene ID" value="CapteG181109"/>
</dbReference>
<gene>
    <name evidence="5" type="ORF">CAPTEDRAFT_181109</name>
</gene>
<dbReference type="AlphaFoldDB" id="R7UEG4"/>
<evidence type="ECO:0000256" key="3">
    <source>
        <dbReference type="PROSITE-ProRule" id="PRU00176"/>
    </source>
</evidence>
<evidence type="ECO:0000259" key="4">
    <source>
        <dbReference type="PROSITE" id="PS50102"/>
    </source>
</evidence>
<dbReference type="HOGENOM" id="CLU_016304_3_0_1"/>
<keyword evidence="7" id="KW-1185">Reference proteome</keyword>
<proteinExistence type="inferred from homology"/>
<evidence type="ECO:0000313" key="5">
    <source>
        <dbReference type="EMBL" id="ELU04461.1"/>
    </source>
</evidence>